<dbReference type="EMBL" id="QSIR01000004">
    <property type="protein sequence ID" value="RHD08052.1"/>
    <property type="molecule type" value="Genomic_DNA"/>
</dbReference>
<dbReference type="InterPro" id="IPR010982">
    <property type="entry name" value="Lambda_DNA-bd_dom_sf"/>
</dbReference>
<proteinExistence type="predicted"/>
<feature type="domain" description="HTH cro/C1-type" evidence="1">
    <location>
        <begin position="7"/>
        <end position="65"/>
    </location>
</feature>
<evidence type="ECO:0000313" key="6">
    <source>
        <dbReference type="Proteomes" id="UP000284472"/>
    </source>
</evidence>
<dbReference type="Proteomes" id="UP000284472">
    <property type="component" value="Unassembled WGS sequence"/>
</dbReference>
<dbReference type="RefSeq" id="WP_118043685.1">
    <property type="nucleotide sequence ID" value="NZ_JAAIQY010000015.1"/>
</dbReference>
<dbReference type="Gene3D" id="1.10.260.40">
    <property type="entry name" value="lambda repressor-like DNA-binding domains"/>
    <property type="match status" value="1"/>
</dbReference>
<name>A0A3E4UV35_MEDGN</name>
<comment type="caution">
    <text evidence="3">The sequence shown here is derived from an EMBL/GenBank/DDBJ whole genome shotgun (WGS) entry which is preliminary data.</text>
</comment>
<sequence length="165" mass="19554">MAIGERIHFFRNLRGMTQKYLGKCIGFSENQADVRIAQYETGKRNPKEAYLNALAETLDVAPEALNVPDIDTYVGLMHTFFTLEDVYGLKIGEIEGELCLRLDRSSKSYLSMFELFYSWNRIAEKLRREEITQDEYDEWRYHYPKLETERFRNEVLAFRKNESNN</sequence>
<evidence type="ECO:0000313" key="4">
    <source>
        <dbReference type="EMBL" id="RHD08052.1"/>
    </source>
</evidence>
<dbReference type="GO" id="GO:0003677">
    <property type="term" value="F:DNA binding"/>
    <property type="evidence" value="ECO:0007669"/>
    <property type="project" value="InterPro"/>
</dbReference>
<dbReference type="EMBL" id="QSSX01000076">
    <property type="protein sequence ID" value="RGM16873.1"/>
    <property type="molecule type" value="Genomic_DNA"/>
</dbReference>
<dbReference type="Proteomes" id="UP000260808">
    <property type="component" value="Unassembled WGS sequence"/>
</dbReference>
<dbReference type="SMART" id="SM00530">
    <property type="entry name" value="HTH_XRE"/>
    <property type="match status" value="1"/>
</dbReference>
<dbReference type="EMBL" id="JAJBOM010000014">
    <property type="protein sequence ID" value="MCB5619642.1"/>
    <property type="molecule type" value="Genomic_DNA"/>
</dbReference>
<dbReference type="Pfam" id="PF01381">
    <property type="entry name" value="HTH_3"/>
    <property type="match status" value="1"/>
</dbReference>
<evidence type="ECO:0000259" key="1">
    <source>
        <dbReference type="PROSITE" id="PS50943"/>
    </source>
</evidence>
<gene>
    <name evidence="4" type="ORF">DW812_04195</name>
    <name evidence="3" type="ORF">DXC31_16800</name>
    <name evidence="2" type="ORF">LIQ08_10830</name>
</gene>
<dbReference type="Proteomes" id="UP001297370">
    <property type="component" value="Unassembled WGS sequence"/>
</dbReference>
<evidence type="ECO:0000313" key="5">
    <source>
        <dbReference type="Proteomes" id="UP000260808"/>
    </source>
</evidence>
<reference evidence="5 6" key="1">
    <citation type="submission" date="2018-08" db="EMBL/GenBank/DDBJ databases">
        <title>A genome reference for cultivated species of the human gut microbiota.</title>
        <authorList>
            <person name="Zou Y."/>
            <person name="Xue W."/>
            <person name="Luo G."/>
        </authorList>
    </citation>
    <scope>NUCLEOTIDE SEQUENCE [LARGE SCALE GENOMIC DNA]</scope>
    <source>
        <strain evidence="4 6">AM32-6</strain>
        <strain evidence="3 5">TF01-20-2</strain>
    </source>
</reference>
<accession>A0A3E4UV35</accession>
<dbReference type="SUPFAM" id="SSF47413">
    <property type="entry name" value="lambda repressor-like DNA-binding domains"/>
    <property type="match status" value="1"/>
</dbReference>
<evidence type="ECO:0000313" key="2">
    <source>
        <dbReference type="EMBL" id="MCB5619642.1"/>
    </source>
</evidence>
<dbReference type="InterPro" id="IPR001387">
    <property type="entry name" value="Cro/C1-type_HTH"/>
</dbReference>
<protein>
    <submittedName>
        <fullName evidence="2">Helix-turn-helix domain-containing protein</fullName>
    </submittedName>
    <submittedName>
        <fullName evidence="3">XRE family transcriptional regulator</fullName>
    </submittedName>
</protein>
<evidence type="ECO:0000313" key="3">
    <source>
        <dbReference type="EMBL" id="RGM16873.1"/>
    </source>
</evidence>
<dbReference type="AlphaFoldDB" id="A0A3E4UV35"/>
<dbReference type="CDD" id="cd00093">
    <property type="entry name" value="HTH_XRE"/>
    <property type="match status" value="1"/>
</dbReference>
<organism evidence="3 5">
    <name type="scientific">Mediterraneibacter gnavus</name>
    <name type="common">Ruminococcus gnavus</name>
    <dbReference type="NCBI Taxonomy" id="33038"/>
    <lineage>
        <taxon>Bacteria</taxon>
        <taxon>Bacillati</taxon>
        <taxon>Bacillota</taxon>
        <taxon>Clostridia</taxon>
        <taxon>Lachnospirales</taxon>
        <taxon>Lachnospiraceae</taxon>
        <taxon>Mediterraneibacter</taxon>
    </lineage>
</organism>
<dbReference type="PROSITE" id="PS50943">
    <property type="entry name" value="HTH_CROC1"/>
    <property type="match status" value="1"/>
</dbReference>
<reference evidence="2" key="2">
    <citation type="submission" date="2021-10" db="EMBL/GenBank/DDBJ databases">
        <title>Collection of gut derived symbiotic bacterial strains cultured from healthy donors.</title>
        <authorList>
            <person name="Lin H."/>
            <person name="Littmann E."/>
            <person name="Claire K."/>
            <person name="Pamer E."/>
        </authorList>
    </citation>
    <scope>NUCLEOTIDE SEQUENCE</scope>
    <source>
        <strain evidence="2">MSK.23.18</strain>
    </source>
</reference>